<feature type="transmembrane region" description="Helical" evidence="1">
    <location>
        <begin position="56"/>
        <end position="74"/>
    </location>
</feature>
<dbReference type="InterPro" id="IPR046216">
    <property type="entry name" value="DUF6249"/>
</dbReference>
<gene>
    <name evidence="3" type="ORF">JR347_07620</name>
</gene>
<dbReference type="AlphaFoldDB" id="A0A974WIA0"/>
<dbReference type="Proteomes" id="UP000662783">
    <property type="component" value="Chromosome"/>
</dbReference>
<evidence type="ECO:0000313" key="3">
    <source>
        <dbReference type="EMBL" id="QSE98941.1"/>
    </source>
</evidence>
<proteinExistence type="predicted"/>
<feature type="transmembrane region" description="Helical" evidence="1">
    <location>
        <begin position="86"/>
        <end position="104"/>
    </location>
</feature>
<keyword evidence="1" id="KW-0472">Membrane</keyword>
<reference evidence="3" key="1">
    <citation type="submission" date="2021-02" db="EMBL/GenBank/DDBJ databases">
        <title>Fulvivirga sp. S481 isolated from sea water.</title>
        <authorList>
            <person name="Bae S.S."/>
            <person name="Baek K."/>
        </authorList>
    </citation>
    <scope>NUCLEOTIDE SEQUENCE</scope>
    <source>
        <strain evidence="3">S481</strain>
    </source>
</reference>
<feature type="transmembrane region" description="Helical" evidence="1">
    <location>
        <begin position="6"/>
        <end position="25"/>
    </location>
</feature>
<dbReference type="EMBL" id="CP070608">
    <property type="protein sequence ID" value="QSE98941.1"/>
    <property type="molecule type" value="Genomic_DNA"/>
</dbReference>
<dbReference type="KEGG" id="fuv:JR347_07620"/>
<feature type="domain" description="DUF6249" evidence="2">
    <location>
        <begin position="4"/>
        <end position="106"/>
    </location>
</feature>
<sequence length="113" mass="12511">MDVAMVGVFIPIVGIIAISVLVIYLRKFENEERMSMIDKGMNPADMKIIRNTSWPLRFALLLIGGGTGLVVGYMLDINTRMDDVAYFSMIFVFGGIGLGLSYLIEEKKNKGEG</sequence>
<evidence type="ECO:0000313" key="4">
    <source>
        <dbReference type="Proteomes" id="UP000662783"/>
    </source>
</evidence>
<accession>A0A974WIA0</accession>
<keyword evidence="1" id="KW-0812">Transmembrane</keyword>
<organism evidence="3 4">
    <name type="scientific">Fulvivirga lutea</name>
    <dbReference type="NCBI Taxonomy" id="2810512"/>
    <lineage>
        <taxon>Bacteria</taxon>
        <taxon>Pseudomonadati</taxon>
        <taxon>Bacteroidota</taxon>
        <taxon>Cytophagia</taxon>
        <taxon>Cytophagales</taxon>
        <taxon>Fulvivirgaceae</taxon>
        <taxon>Fulvivirga</taxon>
    </lineage>
</organism>
<dbReference type="RefSeq" id="WP_205723455.1">
    <property type="nucleotide sequence ID" value="NZ_CP070608.1"/>
</dbReference>
<name>A0A974WIA0_9BACT</name>
<keyword evidence="1" id="KW-1133">Transmembrane helix</keyword>
<keyword evidence="4" id="KW-1185">Reference proteome</keyword>
<evidence type="ECO:0000256" key="1">
    <source>
        <dbReference type="SAM" id="Phobius"/>
    </source>
</evidence>
<evidence type="ECO:0000259" key="2">
    <source>
        <dbReference type="Pfam" id="PF19762"/>
    </source>
</evidence>
<dbReference type="Pfam" id="PF19762">
    <property type="entry name" value="DUF6249"/>
    <property type="match status" value="1"/>
</dbReference>
<protein>
    <recommendedName>
        <fullName evidence="2">DUF6249 domain-containing protein</fullName>
    </recommendedName>
</protein>